<reference evidence="1 2" key="1">
    <citation type="submission" date="2015-01" db="EMBL/GenBank/DDBJ databases">
        <title>Characterization of Swiss Staphylococcus aureus strains involved in food poisoning.</title>
        <authorList>
            <person name="Crovadore J."/>
            <person name="Chablais R."/>
            <person name="Tonacini J."/>
            <person name="Schnyder B."/>
            <person name="Lefort F."/>
        </authorList>
    </citation>
    <scope>NUCLEOTIDE SEQUENCE [LARGE SCALE GENOMIC DNA]</scope>
    <source>
        <strain evidence="1 2">SA-120</strain>
    </source>
</reference>
<evidence type="ECO:0000313" key="2">
    <source>
        <dbReference type="Proteomes" id="UP000032274"/>
    </source>
</evidence>
<comment type="caution">
    <text evidence="1">The sequence shown here is derived from an EMBL/GenBank/DDBJ whole genome shotgun (WGS) entry which is preliminary data.</text>
</comment>
<accession>A0AA40MLF8</accession>
<organism evidence="1 2">
    <name type="scientific">Staphylococcus aureus</name>
    <dbReference type="NCBI Taxonomy" id="1280"/>
    <lineage>
        <taxon>Bacteria</taxon>
        <taxon>Bacillati</taxon>
        <taxon>Bacillota</taxon>
        <taxon>Bacilli</taxon>
        <taxon>Bacillales</taxon>
        <taxon>Staphylococcaceae</taxon>
        <taxon>Staphylococcus</taxon>
    </lineage>
</organism>
<dbReference type="AlphaFoldDB" id="A0AA40MLF8"/>
<name>A0AA40MLF8_STAAU</name>
<feature type="non-terminal residue" evidence="1">
    <location>
        <position position="1"/>
    </location>
</feature>
<protein>
    <submittedName>
        <fullName evidence="1">Uncharacterized protein</fullName>
    </submittedName>
</protein>
<evidence type="ECO:0000313" key="1">
    <source>
        <dbReference type="EMBL" id="KIU01741.1"/>
    </source>
</evidence>
<sequence>CAVMRGLVVVAVEQHEIALGDQRRQHDLVGRRGAVENEVGFFGPEDGRGFLLRLQRRPLMGQEVAEFEHGVVEVVTEHGLAEMLHEEPPDRAAAVEDAAIVTRTGP</sequence>
<dbReference type="Proteomes" id="UP000032274">
    <property type="component" value="Unassembled WGS sequence"/>
</dbReference>
<gene>
    <name evidence="1" type="ORF">QU38_00060</name>
</gene>
<proteinExistence type="predicted"/>
<dbReference type="EMBL" id="JXIG01000016">
    <property type="protein sequence ID" value="KIU01741.1"/>
    <property type="molecule type" value="Genomic_DNA"/>
</dbReference>